<dbReference type="Proteomes" id="UP000018468">
    <property type="component" value="Linkage group LG14"/>
</dbReference>
<protein>
    <submittedName>
        <fullName evidence="3">Actinodin1</fullName>
    </submittedName>
</protein>
<dbReference type="HOGENOM" id="CLU_530964_0_0_1"/>
<dbReference type="EMBL" id="AHAT01015256">
    <property type="status" value="NOT_ANNOTATED_CDS"/>
    <property type="molecule type" value="Genomic_DNA"/>
</dbReference>
<keyword evidence="4" id="KW-1185">Reference proteome</keyword>
<dbReference type="Bgee" id="ENSLOCG00000007053">
    <property type="expression patterns" value="Expressed in larva and 2 other cell types or tissues"/>
</dbReference>
<proteinExistence type="predicted"/>
<dbReference type="Ensembl" id="ENSLOCT00000008542.1">
    <property type="protein sequence ID" value="ENSLOCP00000008532.1"/>
    <property type="gene ID" value="ENSLOCG00000007053.1"/>
</dbReference>
<sequence>MACLGSKAFSCVFAGVLLATALLPDLLVASPVGQRLKGDAGDKETAGEENAQTSGFLKKLVRSRRNISWYKQHADFWGWYKYFTDNGNQEGINELDRVYLQYLQNKNRAEGRRSYDLYLRHLSEVYKACANSDDPECISELTSKPKPKPEVPKPAPTKGCDPYRDPNCQASRAPVMFPAPYKSTPMGYYYYVPAPQPLLSAQQKAELLRICNPSDIECLQYHLRAAYGYKTVVPTVSAPSYAYLGCDPEKDPYCMQKKKKAEVYHQYQRAQGLQMPSQLNRCNPLFDENCNPLTATRMVVPPKPECDPYYDPSCRQEYRPKDEPAPSNGCDPRYDPYCLQSPSAVQTEAHHDPRHYPRIKGKTKEGYDCYMYYDEECYPVHSSSSSRASAASTMQDCDPYDPSCPLYYSANNPRRSMNESPNTECHPYDPSCRKPSPQQPRAPETYHPEHNPAGYREGVIEPDPDCDPEYDHNCRLRRSGAKPAQDAPHQESQAADEHKEEEPQPSYEQQQYDPYQDRQEDPYNPYAGYEGQDHHDPRYEAAQKGYEDQYPRYDESHGHYESSSHDS</sequence>
<name>W5MJH3_LEPOC</name>
<feature type="region of interest" description="Disordered" evidence="1">
    <location>
        <begin position="411"/>
        <end position="567"/>
    </location>
</feature>
<dbReference type="eggNOG" id="ENOG502QPQN">
    <property type="taxonomic scope" value="Eukaryota"/>
</dbReference>
<feature type="region of interest" description="Disordered" evidence="1">
    <location>
        <begin position="140"/>
        <end position="163"/>
    </location>
</feature>
<evidence type="ECO:0000313" key="4">
    <source>
        <dbReference type="Proteomes" id="UP000018468"/>
    </source>
</evidence>
<accession>W5MJH3</accession>
<dbReference type="FunCoup" id="W5MJH3">
    <property type="interactions" value="77"/>
</dbReference>
<feature type="compositionally biased region" description="Polar residues" evidence="1">
    <location>
        <begin position="411"/>
        <end position="423"/>
    </location>
</feature>
<feature type="compositionally biased region" description="Basic and acidic residues" evidence="1">
    <location>
        <begin position="531"/>
        <end position="567"/>
    </location>
</feature>
<evidence type="ECO:0000256" key="2">
    <source>
        <dbReference type="SAM" id="SignalP"/>
    </source>
</evidence>
<dbReference type="GeneTree" id="ENSGT00500000045505"/>
<reference evidence="3" key="2">
    <citation type="submission" date="2025-08" db="UniProtKB">
        <authorList>
            <consortium name="Ensembl"/>
        </authorList>
    </citation>
    <scope>IDENTIFICATION</scope>
</reference>
<feature type="chain" id="PRO_5004866166" evidence="2">
    <location>
        <begin position="30"/>
        <end position="567"/>
    </location>
</feature>
<organism evidence="3 4">
    <name type="scientific">Lepisosteus oculatus</name>
    <name type="common">Spotted gar</name>
    <dbReference type="NCBI Taxonomy" id="7918"/>
    <lineage>
        <taxon>Eukaryota</taxon>
        <taxon>Metazoa</taxon>
        <taxon>Chordata</taxon>
        <taxon>Craniata</taxon>
        <taxon>Vertebrata</taxon>
        <taxon>Euteleostomi</taxon>
        <taxon>Actinopterygii</taxon>
        <taxon>Neopterygii</taxon>
        <taxon>Holostei</taxon>
        <taxon>Semionotiformes</taxon>
        <taxon>Lepisosteidae</taxon>
        <taxon>Lepisosteus</taxon>
    </lineage>
</organism>
<reference evidence="4" key="1">
    <citation type="submission" date="2011-12" db="EMBL/GenBank/DDBJ databases">
        <title>The Draft Genome of Lepisosteus oculatus.</title>
        <authorList>
            <consortium name="The Broad Institute Genome Assembly &amp; Analysis Group"/>
            <consortium name="Computational R&amp;D Group"/>
            <consortium name="and Sequencing Platform"/>
            <person name="Di Palma F."/>
            <person name="Alfoldi J."/>
            <person name="Johnson J."/>
            <person name="Berlin A."/>
            <person name="Gnerre S."/>
            <person name="Jaffe D."/>
            <person name="MacCallum I."/>
            <person name="Young S."/>
            <person name="Walker B.J."/>
            <person name="Lander E.S."/>
            <person name="Lindblad-Toh K."/>
        </authorList>
    </citation>
    <scope>NUCLEOTIDE SEQUENCE [LARGE SCALE GENOMIC DNA]</scope>
</reference>
<feature type="compositionally biased region" description="Low complexity" evidence="1">
    <location>
        <begin position="504"/>
        <end position="514"/>
    </location>
</feature>
<feature type="signal peptide" evidence="2">
    <location>
        <begin position="1"/>
        <end position="29"/>
    </location>
</feature>
<dbReference type="InParanoid" id="W5MJH3"/>
<reference evidence="3" key="3">
    <citation type="submission" date="2025-09" db="UniProtKB">
        <authorList>
            <consortium name="Ensembl"/>
        </authorList>
    </citation>
    <scope>IDENTIFICATION</scope>
</reference>
<evidence type="ECO:0000256" key="1">
    <source>
        <dbReference type="SAM" id="MobiDB-lite"/>
    </source>
</evidence>
<dbReference type="AlphaFoldDB" id="W5MJH3"/>
<evidence type="ECO:0000313" key="3">
    <source>
        <dbReference type="Ensembl" id="ENSLOCP00000008532.1"/>
    </source>
</evidence>
<keyword evidence="2" id="KW-0732">Signal</keyword>